<dbReference type="Proteomes" id="UP000607653">
    <property type="component" value="Unassembled WGS sequence"/>
</dbReference>
<dbReference type="GO" id="GO:1990904">
    <property type="term" value="C:ribonucleoprotein complex"/>
    <property type="evidence" value="ECO:0007669"/>
    <property type="project" value="UniProtKB-KW"/>
</dbReference>
<keyword evidence="1" id="KW-0689">Ribosomal protein</keyword>
<dbReference type="InterPro" id="IPR000039">
    <property type="entry name" value="Ribosomal_eL18"/>
</dbReference>
<dbReference type="InterPro" id="IPR021131">
    <property type="entry name" value="Ribosomal_uL15/eL18"/>
</dbReference>
<dbReference type="GO" id="GO:0006412">
    <property type="term" value="P:translation"/>
    <property type="evidence" value="ECO:0007669"/>
    <property type="project" value="InterPro"/>
</dbReference>
<dbReference type="Pfam" id="PF17135">
    <property type="entry name" value="Ribosomal_L18"/>
    <property type="match status" value="1"/>
</dbReference>
<dbReference type="EMBL" id="DUZY01000005">
    <property type="protein sequence ID" value="DAD40078.1"/>
    <property type="molecule type" value="Genomic_DNA"/>
</dbReference>
<evidence type="ECO:0000313" key="5">
    <source>
        <dbReference type="Proteomes" id="UP000607653"/>
    </source>
</evidence>
<evidence type="ECO:0000313" key="4">
    <source>
        <dbReference type="EMBL" id="DAD40078.1"/>
    </source>
</evidence>
<feature type="domain" description="Large ribosomal subunit protein uL15/eL18" evidence="3">
    <location>
        <begin position="1"/>
        <end position="94"/>
    </location>
</feature>
<dbReference type="Gene3D" id="3.100.10.10">
    <property type="match status" value="1"/>
</dbReference>
<dbReference type="AlphaFoldDB" id="A0A822ZEP8"/>
<sequence>MVLVGTVTDDTRVYEVMTLRFTKITRARISKAAGECLTFEQLDHRDALGQNMVLLRGPKNVRELVKHFNKPYVRSKGKKFERAVGRRNSRGFRVCVICQCYGGFCRVLFWLKNFCWHRSFIFWGTKCLQRIV</sequence>
<evidence type="ECO:0000259" key="3">
    <source>
        <dbReference type="Pfam" id="PF17135"/>
    </source>
</evidence>
<keyword evidence="5" id="KW-1185">Reference proteome</keyword>
<reference evidence="4 5" key="1">
    <citation type="journal article" date="2020" name="Mol. Biol. Evol.">
        <title>Distinct Expression and Methylation Patterns for Genes with Different Fates following a Single Whole-Genome Duplication in Flowering Plants.</title>
        <authorList>
            <person name="Shi T."/>
            <person name="Rahmani R.S."/>
            <person name="Gugger P.F."/>
            <person name="Wang M."/>
            <person name="Li H."/>
            <person name="Zhang Y."/>
            <person name="Li Z."/>
            <person name="Wang Q."/>
            <person name="Van de Peer Y."/>
            <person name="Marchal K."/>
            <person name="Chen J."/>
        </authorList>
    </citation>
    <scope>NUCLEOTIDE SEQUENCE [LARGE SCALE GENOMIC DNA]</scope>
    <source>
        <tissue evidence="4">Leaf</tissue>
    </source>
</reference>
<gene>
    <name evidence="4" type="ORF">HUJ06_014401</name>
</gene>
<keyword evidence="2" id="KW-0687">Ribonucleoprotein</keyword>
<accession>A0A822ZEP8</accession>
<organism evidence="4 5">
    <name type="scientific">Nelumbo nucifera</name>
    <name type="common">Sacred lotus</name>
    <dbReference type="NCBI Taxonomy" id="4432"/>
    <lineage>
        <taxon>Eukaryota</taxon>
        <taxon>Viridiplantae</taxon>
        <taxon>Streptophyta</taxon>
        <taxon>Embryophyta</taxon>
        <taxon>Tracheophyta</taxon>
        <taxon>Spermatophyta</taxon>
        <taxon>Magnoliopsida</taxon>
        <taxon>Proteales</taxon>
        <taxon>Nelumbonaceae</taxon>
        <taxon>Nelumbo</taxon>
    </lineage>
</organism>
<name>A0A822ZEP8_NELNU</name>
<dbReference type="GO" id="GO:0005840">
    <property type="term" value="C:ribosome"/>
    <property type="evidence" value="ECO:0007669"/>
    <property type="project" value="UniProtKB-KW"/>
</dbReference>
<dbReference type="PANTHER" id="PTHR10934:SF2">
    <property type="entry name" value="LARGE RIBOSOMAL SUBUNIT PROTEIN EL18"/>
    <property type="match status" value="1"/>
</dbReference>
<dbReference type="GO" id="GO:0003735">
    <property type="term" value="F:structural constituent of ribosome"/>
    <property type="evidence" value="ECO:0007669"/>
    <property type="project" value="InterPro"/>
</dbReference>
<protein>
    <recommendedName>
        <fullName evidence="3">Large ribosomal subunit protein uL15/eL18 domain-containing protein</fullName>
    </recommendedName>
</protein>
<comment type="caution">
    <text evidence="4">The sequence shown here is derived from an EMBL/GenBank/DDBJ whole genome shotgun (WGS) entry which is preliminary data.</text>
</comment>
<proteinExistence type="predicted"/>
<evidence type="ECO:0000256" key="2">
    <source>
        <dbReference type="ARBA" id="ARBA00023274"/>
    </source>
</evidence>
<evidence type="ECO:0000256" key="1">
    <source>
        <dbReference type="ARBA" id="ARBA00022980"/>
    </source>
</evidence>
<dbReference type="PANTHER" id="PTHR10934">
    <property type="entry name" value="60S RIBOSOMAL PROTEIN L18"/>
    <property type="match status" value="1"/>
</dbReference>